<keyword evidence="6" id="KW-0067">ATP-binding</keyword>
<keyword evidence="3" id="KW-0808">Transferase</keyword>
<comment type="caution">
    <text evidence="9">The sequence shown here is derived from an EMBL/GenBank/DDBJ whole genome shotgun (WGS) entry which is preliminary data.</text>
</comment>
<name>A0A8K0J611_9HYPO</name>
<keyword evidence="5" id="KW-0418">Kinase</keyword>
<feature type="domain" description="Protein kinase" evidence="8">
    <location>
        <begin position="76"/>
        <end position="357"/>
    </location>
</feature>
<sequence length="453" mass="51680">MRHNAASTAPAQTHMTQPVARLEYICHRDGRLTKGMISLREDDIFKIGRDPTSNDRESLVSRNHCEIYTVVYEPGINYIYVRDRKSFNGTYVNKLLVGKGPDLCSGFLLEDGDTIEILPYWKFILHQDNGPPKVDLSKIQLAESRSVIVAGESYKKQIFCDNCDTSFLFTELAAGGDLMSLINRHNGIKEFDCRIIIRQVLRGLSYLHSKGIIHRDLKPENILLAYSPKIAYHRVMLSDFATCAVPRRSRLKTMVGTANYQAPELHAAKQDRQTPAIDMWAVGIVTAVMLTASLETDEVIAKLGQSSQDIILDCLKRDIFRPNLKLSKNSKTFVWQCLQISPEERLTVSQAECHDWLCTPEEHLQFFNQLDRKIIGKWKLPTELSPMPLQLPSVLISSPSADQDQHELFKSYLSMARRHPLLQTEFSHHFQNLLFQIEPQSVVRGSQRNSQTR</sequence>
<dbReference type="PROSITE" id="PS50011">
    <property type="entry name" value="PROTEIN_KINASE_DOM"/>
    <property type="match status" value="1"/>
</dbReference>
<dbReference type="Pfam" id="PF00069">
    <property type="entry name" value="Pkinase"/>
    <property type="match status" value="1"/>
</dbReference>
<dbReference type="EMBL" id="SRPY01000378">
    <property type="protein sequence ID" value="KAG5925403.1"/>
    <property type="molecule type" value="Genomic_DNA"/>
</dbReference>
<protein>
    <submittedName>
        <fullName evidence="9">Uncharacterized protein</fullName>
    </submittedName>
</protein>
<dbReference type="GO" id="GO:0005634">
    <property type="term" value="C:nucleus"/>
    <property type="evidence" value="ECO:0007669"/>
    <property type="project" value="TreeGrafter"/>
</dbReference>
<dbReference type="SMART" id="SM00220">
    <property type="entry name" value="S_TKc"/>
    <property type="match status" value="1"/>
</dbReference>
<dbReference type="GO" id="GO:0004674">
    <property type="term" value="F:protein serine/threonine kinase activity"/>
    <property type="evidence" value="ECO:0007669"/>
    <property type="project" value="UniProtKB-KW"/>
</dbReference>
<dbReference type="InterPro" id="IPR011009">
    <property type="entry name" value="Kinase-like_dom_sf"/>
</dbReference>
<dbReference type="PANTHER" id="PTHR24345:SF91">
    <property type="entry name" value="SERINE_THREONINE-PROTEIN KINASE PLK4"/>
    <property type="match status" value="1"/>
</dbReference>
<evidence type="ECO:0000259" key="8">
    <source>
        <dbReference type="PROSITE" id="PS50011"/>
    </source>
</evidence>
<evidence type="ECO:0000256" key="4">
    <source>
        <dbReference type="ARBA" id="ARBA00022741"/>
    </source>
</evidence>
<dbReference type="SMART" id="SM00240">
    <property type="entry name" value="FHA"/>
    <property type="match status" value="1"/>
</dbReference>
<dbReference type="Gene3D" id="1.10.510.10">
    <property type="entry name" value="Transferase(Phosphotransferase) domain 1"/>
    <property type="match status" value="1"/>
</dbReference>
<gene>
    <name evidence="9" type="ORF">E4U42_004327</name>
</gene>
<keyword evidence="2" id="KW-0723">Serine/threonine-protein kinase</keyword>
<dbReference type="InterPro" id="IPR008271">
    <property type="entry name" value="Ser/Thr_kinase_AS"/>
</dbReference>
<proteinExistence type="inferred from homology"/>
<dbReference type="PANTHER" id="PTHR24345">
    <property type="entry name" value="SERINE/THREONINE-PROTEIN KINASE PLK"/>
    <property type="match status" value="1"/>
</dbReference>
<feature type="domain" description="FHA" evidence="7">
    <location>
        <begin position="30"/>
        <end position="97"/>
    </location>
</feature>
<dbReference type="PROSITE" id="PS00108">
    <property type="entry name" value="PROTEIN_KINASE_ST"/>
    <property type="match status" value="1"/>
</dbReference>
<evidence type="ECO:0000256" key="3">
    <source>
        <dbReference type="ARBA" id="ARBA00022679"/>
    </source>
</evidence>
<evidence type="ECO:0000259" key="7">
    <source>
        <dbReference type="PROSITE" id="PS50006"/>
    </source>
</evidence>
<evidence type="ECO:0000256" key="5">
    <source>
        <dbReference type="ARBA" id="ARBA00022777"/>
    </source>
</evidence>
<accession>A0A8K0J611</accession>
<evidence type="ECO:0000313" key="9">
    <source>
        <dbReference type="EMBL" id="KAG5925403.1"/>
    </source>
</evidence>
<dbReference type="InterPro" id="IPR008984">
    <property type="entry name" value="SMAD_FHA_dom_sf"/>
</dbReference>
<dbReference type="InterPro" id="IPR000719">
    <property type="entry name" value="Prot_kinase_dom"/>
</dbReference>
<keyword evidence="10" id="KW-1185">Reference proteome</keyword>
<dbReference type="SUPFAM" id="SSF49879">
    <property type="entry name" value="SMAD/FHA domain"/>
    <property type="match status" value="1"/>
</dbReference>
<dbReference type="InterPro" id="IPR000253">
    <property type="entry name" value="FHA_dom"/>
</dbReference>
<dbReference type="SUPFAM" id="SSF56112">
    <property type="entry name" value="Protein kinase-like (PK-like)"/>
    <property type="match status" value="1"/>
</dbReference>
<organism evidence="9 10">
    <name type="scientific">Claviceps africana</name>
    <dbReference type="NCBI Taxonomy" id="83212"/>
    <lineage>
        <taxon>Eukaryota</taxon>
        <taxon>Fungi</taxon>
        <taxon>Dikarya</taxon>
        <taxon>Ascomycota</taxon>
        <taxon>Pezizomycotina</taxon>
        <taxon>Sordariomycetes</taxon>
        <taxon>Hypocreomycetidae</taxon>
        <taxon>Hypocreales</taxon>
        <taxon>Clavicipitaceae</taxon>
        <taxon>Claviceps</taxon>
    </lineage>
</organism>
<evidence type="ECO:0000256" key="1">
    <source>
        <dbReference type="ARBA" id="ARBA00005575"/>
    </source>
</evidence>
<dbReference type="GO" id="GO:0005524">
    <property type="term" value="F:ATP binding"/>
    <property type="evidence" value="ECO:0007669"/>
    <property type="project" value="UniProtKB-KW"/>
</dbReference>
<reference evidence="9" key="1">
    <citation type="journal article" date="2020" name="bioRxiv">
        <title>Whole genome comparisons of ergot fungi reveals the divergence and evolution of species within the genus Claviceps are the result of varying mechanisms driving genome evolution and host range expansion.</title>
        <authorList>
            <person name="Wyka S.A."/>
            <person name="Mondo S.J."/>
            <person name="Liu M."/>
            <person name="Dettman J."/>
            <person name="Nalam V."/>
            <person name="Broders K.D."/>
        </authorList>
    </citation>
    <scope>NUCLEOTIDE SEQUENCE</scope>
    <source>
        <strain evidence="9">CCC 489</strain>
    </source>
</reference>
<dbReference type="Proteomes" id="UP000811619">
    <property type="component" value="Unassembled WGS sequence"/>
</dbReference>
<dbReference type="OrthoDB" id="74764at2759"/>
<keyword evidence="4" id="KW-0547">Nucleotide-binding</keyword>
<comment type="similarity">
    <text evidence="1">Belongs to the protein kinase superfamily. CAMK Ser/Thr protein kinase family. CHEK2 subfamily.</text>
</comment>
<dbReference type="Pfam" id="PF00498">
    <property type="entry name" value="FHA"/>
    <property type="match status" value="1"/>
</dbReference>
<evidence type="ECO:0000313" key="10">
    <source>
        <dbReference type="Proteomes" id="UP000811619"/>
    </source>
</evidence>
<evidence type="ECO:0000256" key="2">
    <source>
        <dbReference type="ARBA" id="ARBA00022527"/>
    </source>
</evidence>
<dbReference type="Gene3D" id="2.60.200.20">
    <property type="match status" value="1"/>
</dbReference>
<dbReference type="PROSITE" id="PS50006">
    <property type="entry name" value="FHA_DOMAIN"/>
    <property type="match status" value="1"/>
</dbReference>
<evidence type="ECO:0000256" key="6">
    <source>
        <dbReference type="ARBA" id="ARBA00022840"/>
    </source>
</evidence>
<dbReference type="AlphaFoldDB" id="A0A8K0J611"/>